<reference evidence="2" key="1">
    <citation type="submission" date="2024-06" db="EMBL/GenBank/DDBJ databases">
        <title>Streptomyces sp. strain HUAS MG91 genome sequences.</title>
        <authorList>
            <person name="Mo P."/>
        </authorList>
    </citation>
    <scope>NUCLEOTIDE SEQUENCE</scope>
    <source>
        <strain evidence="2">HUAS MG91</strain>
    </source>
</reference>
<evidence type="ECO:0000256" key="1">
    <source>
        <dbReference type="SAM" id="MobiDB-lite"/>
    </source>
</evidence>
<feature type="compositionally biased region" description="Low complexity" evidence="1">
    <location>
        <begin position="257"/>
        <end position="267"/>
    </location>
</feature>
<sequence length="460" mass="49361">MTETTDAGQLALPCREFATYLRGLVARIDHGAGWLGVFWQRDPEGLRACLDGIEVPPWDVVEALLQDVAAQYGPDRADRETAHARALHRPAVRAHDAAPGGRDALLAHLDAMTREQRHATERRRDLGRLLDSATTYEQAESARRDLAWARDDHDRATARIAELRYRLAELERFPVAPEPHPAGSDALDGEAEPVMEPAMPSRTDATPSRTEADPSDPPRASKPAKTKKRRPRGSARFAGLDVEAPEPPAPDAPLPEAPATATGARFAGARDDAAPAPRTPRTPDPAAREDITATVATLLGLRAAARSGEAHMLLVEAANWPAARLPLLAAELHRAGLGADWATLLWEAASLPPARLVDAADALTAAGRDADGRQVLRQGVGRPPEVIGAAVAGLDADGRRREARILLDAYVRTRTPEEAARSALCDPGRLVPLVLDAARAVTDDRHRDVLHALRLAGHAA</sequence>
<dbReference type="RefSeq" id="WP_353945634.1">
    <property type="nucleotide sequence ID" value="NZ_CP159534.1"/>
</dbReference>
<organism evidence="2">
    <name type="scientific">Streptomyces tabacisoli</name>
    <dbReference type="NCBI Taxonomy" id="3156398"/>
    <lineage>
        <taxon>Bacteria</taxon>
        <taxon>Bacillati</taxon>
        <taxon>Actinomycetota</taxon>
        <taxon>Actinomycetes</taxon>
        <taxon>Kitasatosporales</taxon>
        <taxon>Streptomycetaceae</taxon>
        <taxon>Streptomyces</taxon>
    </lineage>
</organism>
<evidence type="ECO:0000313" key="2">
    <source>
        <dbReference type="EMBL" id="XCJ74187.1"/>
    </source>
</evidence>
<protein>
    <recommendedName>
        <fullName evidence="3">UL36 very large tegument protein</fullName>
    </recommendedName>
</protein>
<dbReference type="KEGG" id="stac:ABII15_31310"/>
<accession>A0AAU8J0B9</accession>
<gene>
    <name evidence="2" type="ORF">ABII15_31310</name>
</gene>
<proteinExistence type="predicted"/>
<feature type="region of interest" description="Disordered" evidence="1">
    <location>
        <begin position="196"/>
        <end position="290"/>
    </location>
</feature>
<dbReference type="EMBL" id="CP159534">
    <property type="protein sequence ID" value="XCJ74187.1"/>
    <property type="molecule type" value="Genomic_DNA"/>
</dbReference>
<feature type="compositionally biased region" description="Basic residues" evidence="1">
    <location>
        <begin position="222"/>
        <end position="233"/>
    </location>
</feature>
<dbReference type="AlphaFoldDB" id="A0AAU8J0B9"/>
<name>A0AAU8J0B9_9ACTN</name>
<evidence type="ECO:0008006" key="3">
    <source>
        <dbReference type="Google" id="ProtNLM"/>
    </source>
</evidence>
<feature type="compositionally biased region" description="Pro residues" evidence="1">
    <location>
        <begin position="245"/>
        <end position="256"/>
    </location>
</feature>